<dbReference type="RefSeq" id="XP_068370314.1">
    <property type="nucleotide sequence ID" value="XM_068513652.1"/>
</dbReference>
<dbReference type="EMBL" id="MLAK01000030">
    <property type="protein sequence ID" value="OHT17178.1"/>
    <property type="molecule type" value="Genomic_DNA"/>
</dbReference>
<dbReference type="GO" id="GO:0045324">
    <property type="term" value="P:late endosome to vacuole transport"/>
    <property type="evidence" value="ECO:0007669"/>
    <property type="project" value="TreeGrafter"/>
</dbReference>
<evidence type="ECO:0000313" key="3">
    <source>
        <dbReference type="EMBL" id="OHT17178.1"/>
    </source>
</evidence>
<proteinExistence type="predicted"/>
<comment type="caution">
    <text evidence="3">The sequence shown here is derived from an EMBL/GenBank/DDBJ whole genome shotgun (WGS) entry which is preliminary data.</text>
</comment>
<dbReference type="Proteomes" id="UP000179807">
    <property type="component" value="Unassembled WGS sequence"/>
</dbReference>
<feature type="region of interest" description="Disordered" evidence="2">
    <location>
        <begin position="823"/>
        <end position="849"/>
    </location>
</feature>
<dbReference type="GeneID" id="94848356"/>
<dbReference type="GO" id="GO:0000423">
    <property type="term" value="P:mitophagy"/>
    <property type="evidence" value="ECO:0007669"/>
    <property type="project" value="TreeGrafter"/>
</dbReference>
<dbReference type="GO" id="GO:0000045">
    <property type="term" value="P:autophagosome assembly"/>
    <property type="evidence" value="ECO:0007669"/>
    <property type="project" value="TreeGrafter"/>
</dbReference>
<gene>
    <name evidence="3" type="ORF">TRFO_41234</name>
</gene>
<dbReference type="PANTHER" id="PTHR12768:SF4">
    <property type="entry name" value="BECLIN-1"/>
    <property type="match status" value="1"/>
</dbReference>
<keyword evidence="1" id="KW-0175">Coiled coil</keyword>
<feature type="compositionally biased region" description="Low complexity" evidence="2">
    <location>
        <begin position="272"/>
        <end position="306"/>
    </location>
</feature>
<dbReference type="GO" id="GO:0006995">
    <property type="term" value="P:cellular response to nitrogen starvation"/>
    <property type="evidence" value="ECO:0007669"/>
    <property type="project" value="TreeGrafter"/>
</dbReference>
<feature type="coiled-coil region" evidence="1">
    <location>
        <begin position="121"/>
        <end position="180"/>
    </location>
</feature>
<feature type="coiled-coil region" evidence="1">
    <location>
        <begin position="216"/>
        <end position="243"/>
    </location>
</feature>
<reference evidence="3" key="1">
    <citation type="submission" date="2016-10" db="EMBL/GenBank/DDBJ databases">
        <authorList>
            <person name="Benchimol M."/>
            <person name="Almeida L.G."/>
            <person name="Vasconcelos A.T."/>
            <person name="Perreira-Neves A."/>
            <person name="Rosa I.A."/>
            <person name="Tasca T."/>
            <person name="Bogo M.R."/>
            <person name="de Souza W."/>
        </authorList>
    </citation>
    <scope>NUCLEOTIDE SEQUENCE [LARGE SCALE GENOMIC DNA]</scope>
    <source>
        <strain evidence="3">K</strain>
    </source>
</reference>
<dbReference type="GO" id="GO:0000407">
    <property type="term" value="C:phagophore assembly site"/>
    <property type="evidence" value="ECO:0007669"/>
    <property type="project" value="TreeGrafter"/>
</dbReference>
<dbReference type="InterPro" id="IPR007243">
    <property type="entry name" value="Atg6/Beclin"/>
</dbReference>
<feature type="coiled-coil region" evidence="1">
    <location>
        <begin position="351"/>
        <end position="378"/>
    </location>
</feature>
<evidence type="ECO:0000313" key="4">
    <source>
        <dbReference type="Proteomes" id="UP000179807"/>
    </source>
</evidence>
<dbReference type="GO" id="GO:0034272">
    <property type="term" value="C:phosphatidylinositol 3-kinase complex, class III, type II"/>
    <property type="evidence" value="ECO:0007669"/>
    <property type="project" value="TreeGrafter"/>
</dbReference>
<sequence length="894" mass="103306">MEEETTSDRFESFGEDEEPNQKNAYINLTSWYNNKFKFLPPKFDALFQDSPDMSTLSELMLDLLHTGRMGPLSADSIAKLEIAIRHLIYSMNSKNNSLGENESSISLSLANRAEEAEQKDRSRLRSSLIKVKSEYAALQEESKDQQVQILKLQTEIEDLYDENNNLNKRLTKQRNDFNAEISQQKFNNNVLAENYQDALTKIKLMSGVEEGLRKQLDMAHDESDELAARNKKLSEKIKGLKEKLYTAKYQNKKQQIQIEEFVASKNFVTTQSSPNKSNTLNLSSLSSSSSHSNHQNNNQNNSQYSKSDFIKQKLQLETKSREVEYLKQTIKERESAIDAQKRKIEAQSDLIIQNSNKVDELTQELETLKEQNNQIIEKSLEDQEMQSSRAVELTQTRDILVRISEILSAGYNVQKVADLPDIIDDLFNQQLEQNTNIQAFSIIDGLTRFIDTLLMEDRVDANLLVDQKSILGDRRLLNQITTNINNVKDFIAEKFGDKFEQFKLFDSLLSAKEHFSDDSNNCEFASLTVLCAANDKLRRICINQRKQLNDFISLFPIDKHEDTKKLFAQYDKVCYQLFKEKFDDKFSMLAFFIDSIIAINSRMKGEVQPCLNIDCDFIDLPDNIIDAYQSLADQNSIKNNDLNESLLSSREEIQQTVSAIQQQLEKKEMLNKQLESVTRKLSKEVKQLRSQNLELQEKYEEAKSNVSDMEETYNSNLEKAYDLEEQERAAKLERNRLQALLDHHQQNFQNRVDSLIAAERNNHIEEINRLEKLWNEERQGLQEQIEEKTKKFNKQRKADKELIDFLEAKLKNSHEIMKNADVLQSSQNSNKTSNSSINQNSSIKPNDSSVNEEIMKNIAKELDRVIQISGEWSNQKILSGIKKIVAAILKNRSK</sequence>
<dbReference type="GO" id="GO:0043548">
    <property type="term" value="F:phosphatidylinositol 3-kinase binding"/>
    <property type="evidence" value="ECO:0007669"/>
    <property type="project" value="TreeGrafter"/>
</dbReference>
<feature type="compositionally biased region" description="Low complexity" evidence="2">
    <location>
        <begin position="825"/>
        <end position="844"/>
    </location>
</feature>
<dbReference type="GO" id="GO:0030674">
    <property type="term" value="F:protein-macromolecule adaptor activity"/>
    <property type="evidence" value="ECO:0007669"/>
    <property type="project" value="TreeGrafter"/>
</dbReference>
<dbReference type="VEuPathDB" id="TrichDB:TRFO_41234"/>
<evidence type="ECO:0000256" key="2">
    <source>
        <dbReference type="SAM" id="MobiDB-lite"/>
    </source>
</evidence>
<feature type="region of interest" description="Disordered" evidence="2">
    <location>
        <begin position="269"/>
        <end position="306"/>
    </location>
</feature>
<name>A0A1J4L190_9EUKA</name>
<dbReference type="GO" id="GO:0034271">
    <property type="term" value="C:phosphatidylinositol 3-kinase complex, class III, type I"/>
    <property type="evidence" value="ECO:0007669"/>
    <property type="project" value="TreeGrafter"/>
</dbReference>
<feature type="coiled-coil region" evidence="1">
    <location>
        <begin position="650"/>
        <end position="798"/>
    </location>
</feature>
<organism evidence="3 4">
    <name type="scientific">Tritrichomonas foetus</name>
    <dbReference type="NCBI Taxonomy" id="1144522"/>
    <lineage>
        <taxon>Eukaryota</taxon>
        <taxon>Metamonada</taxon>
        <taxon>Parabasalia</taxon>
        <taxon>Tritrichomonadida</taxon>
        <taxon>Tritrichomonadidae</taxon>
        <taxon>Tritrichomonas</taxon>
    </lineage>
</organism>
<dbReference type="AlphaFoldDB" id="A0A1J4L190"/>
<accession>A0A1J4L190</accession>
<keyword evidence="4" id="KW-1185">Reference proteome</keyword>
<dbReference type="PANTHER" id="PTHR12768">
    <property type="entry name" value="BECLIN 1"/>
    <property type="match status" value="1"/>
</dbReference>
<protein>
    <submittedName>
        <fullName evidence="3">Uncharacterized protein</fullName>
    </submittedName>
</protein>
<evidence type="ECO:0000256" key="1">
    <source>
        <dbReference type="SAM" id="Coils"/>
    </source>
</evidence>